<keyword evidence="15 16" id="KW-0472">Membrane</keyword>
<evidence type="ECO:0000256" key="9">
    <source>
        <dbReference type="ARBA" id="ARBA00022617"/>
    </source>
</evidence>
<evidence type="ECO:0000256" key="11">
    <source>
        <dbReference type="ARBA" id="ARBA00022723"/>
    </source>
</evidence>
<dbReference type="InterPro" id="IPR014312">
    <property type="entry name" value="Succ_DH_anchor"/>
</dbReference>
<evidence type="ECO:0000256" key="16">
    <source>
        <dbReference type="SAM" id="Phobius"/>
    </source>
</evidence>
<dbReference type="Gene3D" id="1.20.1300.10">
    <property type="entry name" value="Fumarate reductase/succinate dehydrogenase, transmembrane subunit"/>
    <property type="match status" value="1"/>
</dbReference>
<evidence type="ECO:0000313" key="18">
    <source>
        <dbReference type="Proteomes" id="UP001629244"/>
    </source>
</evidence>
<evidence type="ECO:0000256" key="1">
    <source>
        <dbReference type="ARBA" id="ARBA00001971"/>
    </source>
</evidence>
<evidence type="ECO:0000256" key="6">
    <source>
        <dbReference type="ARBA" id="ARBA00019425"/>
    </source>
</evidence>
<keyword evidence="11" id="KW-0479">Metal-binding</keyword>
<keyword evidence="13 16" id="KW-1133">Transmembrane helix</keyword>
<dbReference type="EMBL" id="JBELQC010000001">
    <property type="protein sequence ID" value="MFL9841052.1"/>
    <property type="molecule type" value="Genomic_DNA"/>
</dbReference>
<comment type="cofactor">
    <cofactor evidence="1">
        <name>heme</name>
        <dbReference type="ChEBI" id="CHEBI:30413"/>
    </cofactor>
</comment>
<evidence type="ECO:0000256" key="13">
    <source>
        <dbReference type="ARBA" id="ARBA00022989"/>
    </source>
</evidence>
<evidence type="ECO:0000256" key="2">
    <source>
        <dbReference type="ARBA" id="ARBA00004050"/>
    </source>
</evidence>
<comment type="caution">
    <text evidence="17">The sequence shown here is derived from an EMBL/GenBank/DDBJ whole genome shotgun (WGS) entry which is preliminary data.</text>
</comment>
<evidence type="ECO:0000313" key="17">
    <source>
        <dbReference type="EMBL" id="MFL9841052.1"/>
    </source>
</evidence>
<feature type="transmembrane region" description="Helical" evidence="16">
    <location>
        <begin position="97"/>
        <end position="119"/>
    </location>
</feature>
<evidence type="ECO:0000256" key="14">
    <source>
        <dbReference type="ARBA" id="ARBA00023004"/>
    </source>
</evidence>
<keyword evidence="12" id="KW-0249">Electron transport</keyword>
<dbReference type="RefSeq" id="WP_408077969.1">
    <property type="nucleotide sequence ID" value="NZ_JBELQC010000001.1"/>
</dbReference>
<comment type="subunit">
    <text evidence="5">Part of an enzyme complex containing four subunits: a flavoprotein, an iron-sulfur protein, plus two membrane-anchoring proteins, SdhC and SdhD.</text>
</comment>
<evidence type="ECO:0000256" key="3">
    <source>
        <dbReference type="ARBA" id="ARBA00004141"/>
    </source>
</evidence>
<dbReference type="InterPro" id="IPR000701">
    <property type="entry name" value="SuccDH_FuR_B_TM-su"/>
</dbReference>
<evidence type="ECO:0000256" key="4">
    <source>
        <dbReference type="ARBA" id="ARBA00005163"/>
    </source>
</evidence>
<accession>A0ABW8YN37</accession>
<keyword evidence="10 16" id="KW-0812">Transmembrane</keyword>
<feature type="transmembrane region" description="Helical" evidence="16">
    <location>
        <begin position="57"/>
        <end position="77"/>
    </location>
</feature>
<keyword evidence="14" id="KW-0408">Iron</keyword>
<gene>
    <name evidence="17" type="primary">sdhD</name>
    <name evidence="17" type="ORF">ABS767_08775</name>
</gene>
<dbReference type="CDD" id="cd03495">
    <property type="entry name" value="SQR_TypeC_SdhD_like"/>
    <property type="match status" value="1"/>
</dbReference>
<dbReference type="SUPFAM" id="SSF81343">
    <property type="entry name" value="Fumarate reductase respiratory complex transmembrane subunits"/>
    <property type="match status" value="1"/>
</dbReference>
<dbReference type="Pfam" id="PF01127">
    <property type="entry name" value="Sdh_cyt"/>
    <property type="match status" value="1"/>
</dbReference>
<sequence>MGNGTSIGRVRGLGSAHEGTHHWVHQRLTAGSNLILMLWLIVSLVRLPNLGYETVQAWLSAPIAAVPMILLVFSVFYHFRLGLQVVIEDYQHDETRIVLLTLLNYFTLAAGTFAIFSILKVAFTATTTGAPA</sequence>
<dbReference type="NCBIfam" id="TIGR02968">
    <property type="entry name" value="succ_dehyd_anc"/>
    <property type="match status" value="1"/>
</dbReference>
<dbReference type="InterPro" id="IPR034804">
    <property type="entry name" value="SQR/QFR_C/D"/>
</dbReference>
<proteinExistence type="predicted"/>
<dbReference type="Proteomes" id="UP001629244">
    <property type="component" value="Unassembled WGS sequence"/>
</dbReference>
<evidence type="ECO:0000256" key="7">
    <source>
        <dbReference type="ARBA" id="ARBA00022448"/>
    </source>
</evidence>
<evidence type="ECO:0000256" key="15">
    <source>
        <dbReference type="ARBA" id="ARBA00023136"/>
    </source>
</evidence>
<keyword evidence="9" id="KW-0349">Heme</keyword>
<evidence type="ECO:0000256" key="10">
    <source>
        <dbReference type="ARBA" id="ARBA00022692"/>
    </source>
</evidence>
<evidence type="ECO:0000256" key="12">
    <source>
        <dbReference type="ARBA" id="ARBA00022982"/>
    </source>
</evidence>
<reference evidence="17 18" key="1">
    <citation type="submission" date="2024-06" db="EMBL/GenBank/DDBJ databases">
        <authorList>
            <person name="Kaempfer P."/>
            <person name="Viver T."/>
        </authorList>
    </citation>
    <scope>NUCLEOTIDE SEQUENCE [LARGE SCALE GENOMIC DNA]</scope>
    <source>
        <strain evidence="17 18">ST-64</strain>
    </source>
</reference>
<keyword evidence="8" id="KW-0816">Tricarboxylic acid cycle</keyword>
<keyword evidence="7" id="KW-0813">Transport</keyword>
<comment type="subcellular location">
    <subcellularLocation>
        <location evidence="3">Membrane</location>
        <topology evidence="3">Multi-pass membrane protein</topology>
    </subcellularLocation>
</comment>
<comment type="pathway">
    <text evidence="4">Carbohydrate metabolism; tricarboxylic acid cycle.</text>
</comment>
<evidence type="ECO:0000256" key="5">
    <source>
        <dbReference type="ARBA" id="ARBA00011558"/>
    </source>
</evidence>
<evidence type="ECO:0000256" key="8">
    <source>
        <dbReference type="ARBA" id="ARBA00022532"/>
    </source>
</evidence>
<comment type="function">
    <text evidence="2">Membrane-anchoring subunit of succinate dehydrogenase (SDH).</text>
</comment>
<name>A0ABW8YN37_9SPHN</name>
<feature type="transmembrane region" description="Helical" evidence="16">
    <location>
        <begin position="28"/>
        <end position="45"/>
    </location>
</feature>
<organism evidence="17 18">
    <name type="scientific">Sphingomonas plantiphila</name>
    <dbReference type="NCBI Taxonomy" id="3163295"/>
    <lineage>
        <taxon>Bacteria</taxon>
        <taxon>Pseudomonadati</taxon>
        <taxon>Pseudomonadota</taxon>
        <taxon>Alphaproteobacteria</taxon>
        <taxon>Sphingomonadales</taxon>
        <taxon>Sphingomonadaceae</taxon>
        <taxon>Sphingomonas</taxon>
    </lineage>
</organism>
<protein>
    <recommendedName>
        <fullName evidence="6">Succinate dehydrogenase hydrophobic membrane anchor subunit</fullName>
    </recommendedName>
</protein>
<keyword evidence="18" id="KW-1185">Reference proteome</keyword>